<gene>
    <name evidence="2" type="ORF">FBEOM_7640</name>
</gene>
<sequence>MPGVYLISSQNQESLYSDKYSVRQNSCQKFSQNSERSMENDQDLPARKPQDVDEIHKTLVDERLASPASMFGAPAGPHLFSARGFRSPIAGYFCPNYNLSGLQFLEKLQIPGEEMDNIKALYDDLWLSTQLFWDLMLLMQPNCITSDIEVLKPAVISCLMSQWVVCFRKFDQIIIQSLQKCNFEHSTIVFV</sequence>
<proteinExistence type="predicted"/>
<evidence type="ECO:0000313" key="3">
    <source>
        <dbReference type="Proteomes" id="UP000730481"/>
    </source>
</evidence>
<dbReference type="AlphaFoldDB" id="A0A9P5AGS6"/>
<name>A0A9P5AGS6_9HYPO</name>
<reference evidence="2" key="2">
    <citation type="submission" date="2020-02" db="EMBL/GenBank/DDBJ databases">
        <title>Identification and distribution of gene clusters putatively required for synthesis of sphingolipid metabolism inhibitors in phylogenetically diverse species of the filamentous fungus Fusarium.</title>
        <authorList>
            <person name="Kim H.-S."/>
            <person name="Busman M."/>
            <person name="Brown D.W."/>
            <person name="Divon H."/>
            <person name="Uhlig S."/>
            <person name="Proctor R.H."/>
        </authorList>
    </citation>
    <scope>NUCLEOTIDE SEQUENCE</scope>
    <source>
        <strain evidence="2">NRRL 25174</strain>
    </source>
</reference>
<feature type="region of interest" description="Disordered" evidence="1">
    <location>
        <begin position="29"/>
        <end position="50"/>
    </location>
</feature>
<protein>
    <submittedName>
        <fullName evidence="2">Uncharacterized protein</fullName>
    </submittedName>
</protein>
<comment type="caution">
    <text evidence="2">The sequence shown here is derived from an EMBL/GenBank/DDBJ whole genome shotgun (WGS) entry which is preliminary data.</text>
</comment>
<accession>A0A9P5AGS6</accession>
<feature type="compositionally biased region" description="Basic and acidic residues" evidence="1">
    <location>
        <begin position="36"/>
        <end position="50"/>
    </location>
</feature>
<organism evidence="2 3">
    <name type="scientific">Fusarium beomiforme</name>
    <dbReference type="NCBI Taxonomy" id="44412"/>
    <lineage>
        <taxon>Eukaryota</taxon>
        <taxon>Fungi</taxon>
        <taxon>Dikarya</taxon>
        <taxon>Ascomycota</taxon>
        <taxon>Pezizomycotina</taxon>
        <taxon>Sordariomycetes</taxon>
        <taxon>Hypocreomycetidae</taxon>
        <taxon>Hypocreales</taxon>
        <taxon>Nectriaceae</taxon>
        <taxon>Fusarium</taxon>
        <taxon>Fusarium burgessii species complex</taxon>
    </lineage>
</organism>
<dbReference type="Proteomes" id="UP000730481">
    <property type="component" value="Unassembled WGS sequence"/>
</dbReference>
<keyword evidence="3" id="KW-1185">Reference proteome</keyword>
<reference evidence="2" key="1">
    <citation type="journal article" date="2017" name="Mycologia">
        <title>Fusarium algeriense, sp. nov., a novel toxigenic crown rot pathogen of durum wheat from Algeria is nested in the Fusarium burgessii species complex.</title>
        <authorList>
            <person name="Laraba I."/>
            <person name="Keddad A."/>
            <person name="Boureghda H."/>
            <person name="Abdallah N."/>
            <person name="Vaughan M.M."/>
            <person name="Proctor R.H."/>
            <person name="Busman M."/>
            <person name="O'Donnell K."/>
        </authorList>
    </citation>
    <scope>NUCLEOTIDE SEQUENCE</scope>
    <source>
        <strain evidence="2">NRRL 25174</strain>
    </source>
</reference>
<dbReference type="EMBL" id="PVQB02000341">
    <property type="protein sequence ID" value="KAF4338495.1"/>
    <property type="molecule type" value="Genomic_DNA"/>
</dbReference>
<evidence type="ECO:0000313" key="2">
    <source>
        <dbReference type="EMBL" id="KAF4338495.1"/>
    </source>
</evidence>
<evidence type="ECO:0000256" key="1">
    <source>
        <dbReference type="SAM" id="MobiDB-lite"/>
    </source>
</evidence>
<dbReference type="OrthoDB" id="5058264at2759"/>